<dbReference type="InterPro" id="IPR028082">
    <property type="entry name" value="Peripla_BP_I"/>
</dbReference>
<dbReference type="PANTHER" id="PTHR30146:SF109">
    <property type="entry name" value="HTH-TYPE TRANSCRIPTIONAL REGULATOR GALS"/>
    <property type="match status" value="1"/>
</dbReference>
<evidence type="ECO:0000259" key="4">
    <source>
        <dbReference type="PROSITE" id="PS50932"/>
    </source>
</evidence>
<dbReference type="EMBL" id="JAEPES010000002">
    <property type="protein sequence ID" value="MBK4347349.1"/>
    <property type="molecule type" value="Genomic_DNA"/>
</dbReference>
<dbReference type="AlphaFoldDB" id="A0A934SL27"/>
<dbReference type="GO" id="GO:0000976">
    <property type="term" value="F:transcription cis-regulatory region binding"/>
    <property type="evidence" value="ECO:0007669"/>
    <property type="project" value="TreeGrafter"/>
</dbReference>
<dbReference type="InterPro" id="IPR046335">
    <property type="entry name" value="LacI/GalR-like_sensor"/>
</dbReference>
<dbReference type="Proteomes" id="UP000636458">
    <property type="component" value="Unassembled WGS sequence"/>
</dbReference>
<dbReference type="Gene3D" id="3.40.50.2300">
    <property type="match status" value="2"/>
</dbReference>
<dbReference type="Pfam" id="PF00356">
    <property type="entry name" value="LacI"/>
    <property type="match status" value="1"/>
</dbReference>
<keyword evidence="6" id="KW-1185">Reference proteome</keyword>
<dbReference type="GO" id="GO:0003700">
    <property type="term" value="F:DNA-binding transcription factor activity"/>
    <property type="evidence" value="ECO:0007669"/>
    <property type="project" value="TreeGrafter"/>
</dbReference>
<accession>A0A934SL27</accession>
<proteinExistence type="predicted"/>
<evidence type="ECO:0000313" key="5">
    <source>
        <dbReference type="EMBL" id="MBK4347349.1"/>
    </source>
</evidence>
<dbReference type="InterPro" id="IPR000843">
    <property type="entry name" value="HTH_LacI"/>
</dbReference>
<feature type="domain" description="HTH lacI-type" evidence="4">
    <location>
        <begin position="21"/>
        <end position="75"/>
    </location>
</feature>
<dbReference type="InterPro" id="IPR010982">
    <property type="entry name" value="Lambda_DNA-bd_dom_sf"/>
</dbReference>
<evidence type="ECO:0000256" key="1">
    <source>
        <dbReference type="ARBA" id="ARBA00023015"/>
    </source>
</evidence>
<evidence type="ECO:0000256" key="3">
    <source>
        <dbReference type="ARBA" id="ARBA00023163"/>
    </source>
</evidence>
<dbReference type="CDD" id="cd01392">
    <property type="entry name" value="HTH_LacI"/>
    <property type="match status" value="1"/>
</dbReference>
<evidence type="ECO:0000256" key="2">
    <source>
        <dbReference type="ARBA" id="ARBA00023125"/>
    </source>
</evidence>
<keyword evidence="2 5" id="KW-0238">DNA-binding</keyword>
<reference evidence="5" key="1">
    <citation type="submission" date="2021-01" db="EMBL/GenBank/DDBJ databases">
        <title>Lacisediminihabitans sp. nov. strain G11-30, isolated from Antarctic Soil.</title>
        <authorList>
            <person name="Li J."/>
        </authorList>
    </citation>
    <scope>NUCLEOTIDE SEQUENCE</scope>
    <source>
        <strain evidence="5">G11-30</strain>
    </source>
</reference>
<dbReference type="PROSITE" id="PS50932">
    <property type="entry name" value="HTH_LACI_2"/>
    <property type="match status" value="1"/>
</dbReference>
<organism evidence="5 6">
    <name type="scientific">Lacisediminihabitans changchengi</name>
    <dbReference type="NCBI Taxonomy" id="2787634"/>
    <lineage>
        <taxon>Bacteria</taxon>
        <taxon>Bacillati</taxon>
        <taxon>Actinomycetota</taxon>
        <taxon>Actinomycetes</taxon>
        <taxon>Micrococcales</taxon>
        <taxon>Microbacteriaceae</taxon>
        <taxon>Lacisediminihabitans</taxon>
    </lineage>
</organism>
<dbReference type="SMART" id="SM00354">
    <property type="entry name" value="HTH_LACI"/>
    <property type="match status" value="1"/>
</dbReference>
<protein>
    <submittedName>
        <fullName evidence="5">LacI family DNA-binding transcriptional regulator</fullName>
    </submittedName>
</protein>
<keyword evidence="3" id="KW-0804">Transcription</keyword>
<dbReference type="PANTHER" id="PTHR30146">
    <property type="entry name" value="LACI-RELATED TRANSCRIPTIONAL REPRESSOR"/>
    <property type="match status" value="1"/>
</dbReference>
<dbReference type="RefSeq" id="WP_200555706.1">
    <property type="nucleotide sequence ID" value="NZ_JAEPES010000002.1"/>
</dbReference>
<dbReference type="Gene3D" id="1.10.260.40">
    <property type="entry name" value="lambda repressor-like DNA-binding domains"/>
    <property type="match status" value="1"/>
</dbReference>
<dbReference type="Pfam" id="PF13377">
    <property type="entry name" value="Peripla_BP_3"/>
    <property type="match status" value="1"/>
</dbReference>
<gene>
    <name evidence="5" type="ORF">IV501_06860</name>
</gene>
<dbReference type="SUPFAM" id="SSF53822">
    <property type="entry name" value="Periplasmic binding protein-like I"/>
    <property type="match status" value="1"/>
</dbReference>
<dbReference type="CDD" id="cd06267">
    <property type="entry name" value="PBP1_LacI_sugar_binding-like"/>
    <property type="match status" value="1"/>
</dbReference>
<sequence>MTEPVDSAPPATGGHPVIAMPTLEMVAARAGVSRATVSRVVNGSTKVADDITEAVRSAIDELNYVPNRAARSLASRHTQVIALVIPESTAMVFADPFFASIVQGVAMYLANTEYTLNMLIAVESKPEKTRRYLMGGNVDGALIVSHHSGDHSWAHLERSLPVVFAGRPLRPDEDGGSYYVGVDDVAAEREAVEQLFRRGRRAIAAIAGPQDMPPGLDRLRGWREAVVEAGGDGDLFEIGDFTPESGADAMRRLLDRGVAIDAVVAANDQMAVGAYVAIRERGLRIPDDIAVVGFDDNVVGKTAHPPLTTVHQPSVELGAVMTEVLVKLIAGEPVEKVTILPTRFVERNSS</sequence>
<comment type="caution">
    <text evidence="5">The sequence shown here is derived from an EMBL/GenBank/DDBJ whole genome shotgun (WGS) entry which is preliminary data.</text>
</comment>
<name>A0A934SL27_9MICO</name>
<keyword evidence="1" id="KW-0805">Transcription regulation</keyword>
<dbReference type="SUPFAM" id="SSF47413">
    <property type="entry name" value="lambda repressor-like DNA-binding domains"/>
    <property type="match status" value="1"/>
</dbReference>
<evidence type="ECO:0000313" key="6">
    <source>
        <dbReference type="Proteomes" id="UP000636458"/>
    </source>
</evidence>